<accession>A0ABW3XIW5</accession>
<evidence type="ECO:0000313" key="2">
    <source>
        <dbReference type="Proteomes" id="UP001597058"/>
    </source>
</evidence>
<keyword evidence="2" id="KW-1185">Reference proteome</keyword>
<comment type="caution">
    <text evidence="1">The sequence shown here is derived from an EMBL/GenBank/DDBJ whole genome shotgun (WGS) entry which is preliminary data.</text>
</comment>
<name>A0ABW3XIW5_9ACTN</name>
<gene>
    <name evidence="1" type="ORF">ACFQ5X_24575</name>
</gene>
<protein>
    <submittedName>
        <fullName evidence="1">Uncharacterized protein</fullName>
    </submittedName>
</protein>
<dbReference type="Proteomes" id="UP001597058">
    <property type="component" value="Unassembled WGS sequence"/>
</dbReference>
<evidence type="ECO:0000313" key="1">
    <source>
        <dbReference type="EMBL" id="MFD1309018.1"/>
    </source>
</evidence>
<proteinExistence type="predicted"/>
<dbReference type="EMBL" id="JBHTMM010000033">
    <property type="protein sequence ID" value="MFD1309018.1"/>
    <property type="molecule type" value="Genomic_DNA"/>
</dbReference>
<dbReference type="RefSeq" id="WP_381328649.1">
    <property type="nucleotide sequence ID" value="NZ_JBHTMM010000033.1"/>
</dbReference>
<reference evidence="2" key="1">
    <citation type="journal article" date="2019" name="Int. J. Syst. Evol. Microbiol.">
        <title>The Global Catalogue of Microorganisms (GCM) 10K type strain sequencing project: providing services to taxonomists for standard genome sequencing and annotation.</title>
        <authorList>
            <consortium name="The Broad Institute Genomics Platform"/>
            <consortium name="The Broad Institute Genome Sequencing Center for Infectious Disease"/>
            <person name="Wu L."/>
            <person name="Ma J."/>
        </authorList>
    </citation>
    <scope>NUCLEOTIDE SEQUENCE [LARGE SCALE GENOMIC DNA]</scope>
    <source>
        <strain evidence="2">CGMCC 4.7020</strain>
    </source>
</reference>
<organism evidence="1 2">
    <name type="scientific">Streptomyces kaempferi</name>
    <dbReference type="NCBI Taxonomy" id="333725"/>
    <lineage>
        <taxon>Bacteria</taxon>
        <taxon>Bacillati</taxon>
        <taxon>Actinomycetota</taxon>
        <taxon>Actinomycetes</taxon>
        <taxon>Kitasatosporales</taxon>
        <taxon>Streptomycetaceae</taxon>
        <taxon>Streptomyces</taxon>
    </lineage>
</organism>
<sequence>MASTTDLTTITDQEARMRAFQIIGSDITPGTAAFTGDWRGALQKNADRWANEKNTTSQPAA</sequence>